<accession>A0A3G7TRH7</accession>
<keyword evidence="1" id="KW-1133">Transmembrane helix</keyword>
<dbReference type="AlphaFoldDB" id="A0A3G7TRH7"/>
<organism evidence="2 3">
    <name type="scientific">Pseudomonas chlororaphis</name>
    <dbReference type="NCBI Taxonomy" id="587753"/>
    <lineage>
        <taxon>Bacteria</taxon>
        <taxon>Pseudomonadati</taxon>
        <taxon>Pseudomonadota</taxon>
        <taxon>Gammaproteobacteria</taxon>
        <taxon>Pseudomonadales</taxon>
        <taxon>Pseudomonadaceae</taxon>
        <taxon>Pseudomonas</taxon>
    </lineage>
</organism>
<gene>
    <name evidence="2" type="ORF">C4K04_3174</name>
</gene>
<evidence type="ECO:0000256" key="1">
    <source>
        <dbReference type="SAM" id="Phobius"/>
    </source>
</evidence>
<reference evidence="2 3" key="1">
    <citation type="submission" date="2018-03" db="EMBL/GenBank/DDBJ databases">
        <title>Diversity of phytobeneficial traits revealed by whole-genome analysis of worldwide-isolated phenazine-producing Pseudomonas spp.</title>
        <authorList>
            <person name="Biessy A."/>
            <person name="Novinscak A."/>
            <person name="Blom J."/>
            <person name="Leger G."/>
            <person name="Thomashow L.S."/>
            <person name="Cazorla F.M."/>
            <person name="Josic D."/>
            <person name="Filion M."/>
        </authorList>
    </citation>
    <scope>NUCLEOTIDE SEQUENCE [LARGE SCALE GENOMIC DNA]</scope>
    <source>
        <strain evidence="2 3">B25</strain>
    </source>
</reference>
<name>A0A3G7TRH7_9PSED</name>
<dbReference type="EMBL" id="CP027753">
    <property type="protein sequence ID" value="AZE48846.1"/>
    <property type="molecule type" value="Genomic_DNA"/>
</dbReference>
<evidence type="ECO:0000313" key="3">
    <source>
        <dbReference type="Proteomes" id="UP000268048"/>
    </source>
</evidence>
<feature type="transmembrane region" description="Helical" evidence="1">
    <location>
        <begin position="309"/>
        <end position="329"/>
    </location>
</feature>
<keyword evidence="1" id="KW-0812">Transmembrane</keyword>
<sequence>MKEPGIGVRRSVAGVPGMGHPWKRVAAVSVAKKILGLFSLLLLLTLWVGYFYVYQDARSGRLGDPLDSHGWCGPAADSAHSFKRDYLLLRVTNSTQGEFRVSGEVNVSERTYNRYELGRYPLKLRLEPLQSTYSMPPLFFEEVKVKPLNRNFSSPHKNAYADLESRPIRVNGESSRFPFEVYRYGYKPVLYILKGNEQVDLPFKRITTQLNLSNTFTPTRVYNPADYIAEQNSLVQPGDYPAYGASECAFSIERKGSFKIIVLLLLLVLCLPLLMVLYRDEPTIDFLATLLGVAAVRVFLVGPLQDYQLYGIDFVFGAVIILAGTFSLLKAMRINALREAAARRGTTW</sequence>
<proteinExistence type="predicted"/>
<protein>
    <submittedName>
        <fullName evidence="2">Uncharacterized protein</fullName>
    </submittedName>
</protein>
<dbReference type="Proteomes" id="UP000268048">
    <property type="component" value="Chromosome"/>
</dbReference>
<feature type="transmembrane region" description="Helical" evidence="1">
    <location>
        <begin position="260"/>
        <end position="278"/>
    </location>
</feature>
<keyword evidence="1" id="KW-0472">Membrane</keyword>
<feature type="transmembrane region" description="Helical" evidence="1">
    <location>
        <begin position="34"/>
        <end position="53"/>
    </location>
</feature>
<evidence type="ECO:0000313" key="2">
    <source>
        <dbReference type="EMBL" id="AZE48846.1"/>
    </source>
</evidence>